<name>A0A090RSJ3_9VIBR</name>
<accession>A0A090RSJ3</accession>
<dbReference type="STRING" id="990268.JCM19235_6032"/>
<evidence type="ECO:0000313" key="1">
    <source>
        <dbReference type="EMBL" id="GAL17483.1"/>
    </source>
</evidence>
<gene>
    <name evidence="1" type="ORF">JCM19235_6032</name>
</gene>
<proteinExistence type="predicted"/>
<reference evidence="1 2" key="1">
    <citation type="submission" date="2014-09" db="EMBL/GenBank/DDBJ databases">
        <title>Vibrio maritimus JCM 19235. (C45) whole genome shotgun sequence.</title>
        <authorList>
            <person name="Sawabe T."/>
            <person name="Meirelles P."/>
            <person name="Nakanishi M."/>
            <person name="Sayaka M."/>
            <person name="Hattori M."/>
            <person name="Ohkuma M."/>
        </authorList>
    </citation>
    <scope>NUCLEOTIDE SEQUENCE [LARGE SCALE GENOMIC DNA]</scope>
    <source>
        <strain evidence="2">JCM19235</strain>
    </source>
</reference>
<sequence length="53" mass="5870">MSGPSIFVENLNLAYEGNTILEGVTTEFHSGECHVIMGPMVEAKLLWFAPSWD</sequence>
<dbReference type="EMBL" id="BBMR01000001">
    <property type="protein sequence ID" value="GAL17483.1"/>
    <property type="molecule type" value="Genomic_DNA"/>
</dbReference>
<comment type="caution">
    <text evidence="1">The sequence shown here is derived from an EMBL/GenBank/DDBJ whole genome shotgun (WGS) entry which is preliminary data.</text>
</comment>
<protein>
    <recommendedName>
        <fullName evidence="3">ABC transporter ATP-binding protein</fullName>
    </recommendedName>
</protein>
<keyword evidence="2" id="KW-1185">Reference proteome</keyword>
<dbReference type="InterPro" id="IPR027417">
    <property type="entry name" value="P-loop_NTPase"/>
</dbReference>
<dbReference type="SUPFAM" id="SSF52540">
    <property type="entry name" value="P-loop containing nucleoside triphosphate hydrolases"/>
    <property type="match status" value="1"/>
</dbReference>
<dbReference type="AlphaFoldDB" id="A0A090RSJ3"/>
<dbReference type="Proteomes" id="UP000029228">
    <property type="component" value="Unassembled WGS sequence"/>
</dbReference>
<evidence type="ECO:0008006" key="3">
    <source>
        <dbReference type="Google" id="ProtNLM"/>
    </source>
</evidence>
<reference evidence="1 2" key="2">
    <citation type="submission" date="2014-09" db="EMBL/GenBank/DDBJ databases">
        <authorList>
            <consortium name="NBRP consortium"/>
            <person name="Sawabe T."/>
            <person name="Meirelles P."/>
            <person name="Nakanishi M."/>
            <person name="Sayaka M."/>
            <person name="Hattori M."/>
            <person name="Ohkuma M."/>
        </authorList>
    </citation>
    <scope>NUCLEOTIDE SEQUENCE [LARGE SCALE GENOMIC DNA]</scope>
    <source>
        <strain evidence="2">JCM19235</strain>
    </source>
</reference>
<evidence type="ECO:0000313" key="2">
    <source>
        <dbReference type="Proteomes" id="UP000029228"/>
    </source>
</evidence>
<organism evidence="1 2">
    <name type="scientific">Vibrio maritimus</name>
    <dbReference type="NCBI Taxonomy" id="990268"/>
    <lineage>
        <taxon>Bacteria</taxon>
        <taxon>Pseudomonadati</taxon>
        <taxon>Pseudomonadota</taxon>
        <taxon>Gammaproteobacteria</taxon>
        <taxon>Vibrionales</taxon>
        <taxon>Vibrionaceae</taxon>
        <taxon>Vibrio</taxon>
    </lineage>
</organism>